<dbReference type="EMBL" id="CP058561">
    <property type="protein sequence ID" value="QUH29064.1"/>
    <property type="molecule type" value="Genomic_DNA"/>
</dbReference>
<dbReference type="InterPro" id="IPR050768">
    <property type="entry name" value="UPF0353/GerABKA_families"/>
</dbReference>
<name>A0A8J8SBW2_9FIRM</name>
<dbReference type="GO" id="GO:0016020">
    <property type="term" value="C:membrane"/>
    <property type="evidence" value="ECO:0007669"/>
    <property type="project" value="InterPro"/>
</dbReference>
<dbReference type="RefSeq" id="WP_212693203.1">
    <property type="nucleotide sequence ID" value="NZ_CP058561.1"/>
</dbReference>
<evidence type="ECO:0000313" key="5">
    <source>
        <dbReference type="Proteomes" id="UP000677305"/>
    </source>
</evidence>
<organism evidence="4 5">
    <name type="scientific">Vallitalea guaymasensis</name>
    <dbReference type="NCBI Taxonomy" id="1185412"/>
    <lineage>
        <taxon>Bacteria</taxon>
        <taxon>Bacillati</taxon>
        <taxon>Bacillota</taxon>
        <taxon>Clostridia</taxon>
        <taxon>Lachnospirales</taxon>
        <taxon>Vallitaleaceae</taxon>
        <taxon>Vallitalea</taxon>
    </lineage>
</organism>
<dbReference type="PIRSF" id="PIRSF005690">
    <property type="entry name" value="GerBA"/>
    <property type="match status" value="1"/>
</dbReference>
<dbReference type="AlphaFoldDB" id="A0A8J8SBW2"/>
<feature type="transmembrane region" description="Helical" evidence="3">
    <location>
        <begin position="356"/>
        <end position="375"/>
    </location>
</feature>
<feature type="transmembrane region" description="Helical" evidence="3">
    <location>
        <begin position="414"/>
        <end position="440"/>
    </location>
</feature>
<dbReference type="Proteomes" id="UP000677305">
    <property type="component" value="Chromosome"/>
</dbReference>
<dbReference type="PANTHER" id="PTHR22550:SF16">
    <property type="entry name" value="SPORE GERMINATION PROTEIN"/>
    <property type="match status" value="1"/>
</dbReference>
<dbReference type="GO" id="GO:0009847">
    <property type="term" value="P:spore germination"/>
    <property type="evidence" value="ECO:0007669"/>
    <property type="project" value="InterPro"/>
</dbReference>
<proteinExistence type="inferred from homology"/>
<accession>A0A8J8SBW2</accession>
<dbReference type="InterPro" id="IPR004995">
    <property type="entry name" value="Spore_Ger"/>
</dbReference>
<dbReference type="KEGG" id="vgu:HYG85_09080"/>
<keyword evidence="2 3" id="KW-0472">Membrane</keyword>
<comment type="similarity">
    <text evidence="1">Belongs to the GerABKA family.</text>
</comment>
<keyword evidence="3" id="KW-0812">Transmembrane</keyword>
<gene>
    <name evidence="4" type="ORF">HYG85_09080</name>
</gene>
<protein>
    <submittedName>
        <fullName evidence="4">Spore germination protein</fullName>
    </submittedName>
</protein>
<keyword evidence="5" id="KW-1185">Reference proteome</keyword>
<feature type="transmembrane region" description="Helical" evidence="3">
    <location>
        <begin position="381"/>
        <end position="402"/>
    </location>
</feature>
<dbReference type="PANTHER" id="PTHR22550">
    <property type="entry name" value="SPORE GERMINATION PROTEIN"/>
    <property type="match status" value="1"/>
</dbReference>
<reference evidence="4 5" key="1">
    <citation type="submission" date="2020-07" db="EMBL/GenBank/DDBJ databases">
        <title>Vallitalea guaymasensis genome.</title>
        <authorList>
            <person name="Postec A."/>
        </authorList>
    </citation>
    <scope>NUCLEOTIDE SEQUENCE [LARGE SCALE GENOMIC DNA]</scope>
    <source>
        <strain evidence="4 5">Ra1766G1</strain>
    </source>
</reference>
<dbReference type="Pfam" id="PF03323">
    <property type="entry name" value="GerA"/>
    <property type="match status" value="1"/>
</dbReference>
<evidence type="ECO:0000256" key="3">
    <source>
        <dbReference type="SAM" id="Phobius"/>
    </source>
</evidence>
<evidence type="ECO:0000256" key="2">
    <source>
        <dbReference type="ARBA" id="ARBA00023136"/>
    </source>
</evidence>
<keyword evidence="3" id="KW-1133">Transmembrane helix</keyword>
<sequence length="487" mass="55332">MTIKNLTTDLKKNKHLIYSFLASNYHLRCRDIILKGNVNCLIIYIDGITDKDCIEEHIIAPLLFKIDTKLGNISSLAYYISKRYISINSTEISKEVKHICERLKKGQTIVLFDNEDNAIICDTFKDSFRKVSDAKIEENIRGAKSAFVENIKINISMIQEKLINNNLRIEKYVFGKENNIEGALIYLEGVIDNKILTKLKSKLKSVKANYIPDTGMLMQYMEKHPYSVFPQYKTVEKPDKAVSDIIQGKAIIIIDGCSYAVTLPVVFIEFFQAFEDYSNKIVLANFDRFIRLLALIIILLASPLYLVLISYNIDLIPQDLIYIISESRKDIPLPPFIEILLMEIVIEFLREGGLRLPSMVGQTLSIVGGIILGQAAINSGFVSPTTLVVISVTVICTFLIPNYEMSLTIRLCRFFILILAQLLGLFGIMIGLFAIIAHLISLESLGVPYFSPLAPVRYNDLQDTLVRGRLKDIGRVPKSFRRRKRRN</sequence>
<evidence type="ECO:0000313" key="4">
    <source>
        <dbReference type="EMBL" id="QUH29064.1"/>
    </source>
</evidence>
<feature type="transmembrane region" description="Helical" evidence="3">
    <location>
        <begin position="250"/>
        <end position="271"/>
    </location>
</feature>
<feature type="transmembrane region" description="Helical" evidence="3">
    <location>
        <begin position="292"/>
        <end position="311"/>
    </location>
</feature>
<evidence type="ECO:0000256" key="1">
    <source>
        <dbReference type="ARBA" id="ARBA00005278"/>
    </source>
</evidence>